<dbReference type="SUPFAM" id="SSF89550">
    <property type="entry name" value="PHP domain-like"/>
    <property type="match status" value="1"/>
</dbReference>
<dbReference type="EMBL" id="JAFNME010000021">
    <property type="protein sequence ID" value="MBO1250202.1"/>
    <property type="molecule type" value="Genomic_DNA"/>
</dbReference>
<dbReference type="SMART" id="SM00481">
    <property type="entry name" value="POLIIIAc"/>
    <property type="match status" value="1"/>
</dbReference>
<dbReference type="InterPro" id="IPR004013">
    <property type="entry name" value="PHP_dom"/>
</dbReference>
<reference evidence="2" key="1">
    <citation type="submission" date="2021-03" db="EMBL/GenBank/DDBJ databases">
        <title>Comamonas denitrificans.</title>
        <authorList>
            <person name="Finster K."/>
        </authorList>
    </citation>
    <scope>NUCLEOTIDE SEQUENCE</scope>
    <source>
        <strain evidence="2">MM2021_4</strain>
    </source>
</reference>
<evidence type="ECO:0000259" key="1">
    <source>
        <dbReference type="SMART" id="SM00481"/>
    </source>
</evidence>
<dbReference type="Proteomes" id="UP000664731">
    <property type="component" value="Unassembled WGS sequence"/>
</dbReference>
<keyword evidence="3" id="KW-1185">Reference proteome</keyword>
<dbReference type="InterPro" id="IPR052018">
    <property type="entry name" value="PHP_domain"/>
</dbReference>
<proteinExistence type="predicted"/>
<feature type="domain" description="Polymerase/histidinol phosphatase N-terminal" evidence="1">
    <location>
        <begin position="7"/>
        <end position="72"/>
    </location>
</feature>
<dbReference type="AlphaFoldDB" id="A0A939KC40"/>
<accession>A0A939KC40</accession>
<organism evidence="2 3">
    <name type="scientific">Comamonas denitrificans</name>
    <dbReference type="NCBI Taxonomy" id="117506"/>
    <lineage>
        <taxon>Bacteria</taxon>
        <taxon>Pseudomonadati</taxon>
        <taxon>Pseudomonadota</taxon>
        <taxon>Betaproteobacteria</taxon>
        <taxon>Burkholderiales</taxon>
        <taxon>Comamonadaceae</taxon>
        <taxon>Comamonas</taxon>
    </lineage>
</organism>
<dbReference type="GO" id="GO:0035312">
    <property type="term" value="F:5'-3' DNA exonuclease activity"/>
    <property type="evidence" value="ECO:0007669"/>
    <property type="project" value="TreeGrafter"/>
</dbReference>
<gene>
    <name evidence="2" type="ORF">J1777_10260</name>
</gene>
<evidence type="ECO:0000313" key="2">
    <source>
        <dbReference type="EMBL" id="MBO1250202.1"/>
    </source>
</evidence>
<dbReference type="Gene3D" id="1.10.150.650">
    <property type="match status" value="1"/>
</dbReference>
<dbReference type="GO" id="GO:0004534">
    <property type="term" value="F:5'-3' RNA exonuclease activity"/>
    <property type="evidence" value="ECO:0007669"/>
    <property type="project" value="TreeGrafter"/>
</dbReference>
<comment type="caution">
    <text evidence="2">The sequence shown here is derived from an EMBL/GenBank/DDBJ whole genome shotgun (WGS) entry which is preliminary data.</text>
</comment>
<protein>
    <submittedName>
        <fullName evidence="2">PHP domain-containing protein</fullName>
    </submittedName>
</protein>
<dbReference type="InterPro" id="IPR016195">
    <property type="entry name" value="Pol/histidinol_Pase-like"/>
</dbReference>
<dbReference type="Gene3D" id="3.20.20.140">
    <property type="entry name" value="Metal-dependent hydrolases"/>
    <property type="match status" value="1"/>
</dbReference>
<name>A0A939KC40_9BURK</name>
<sequence>MPRYGRADLHCHSVYSDGVLTPSALAQYAAAQGVDLWALTDHDSVAGQQEARESAQALGLAWVSGVEVSVDFLGQTIHIVGLGVDSEHPGLRALLQHHRNSRIPRAQAMAAGLAAVGIADAYAGALQYAGQPEQLSRTHFARHLVAIGRCATVAEVFRHYLVPGKPGYAPHGWAALHDGIAQIVAAGGVAVLAHPGRYKLERLPMQILLDRFAQSGGQAIEVTTSAHTPAQTHSYAALARARGWAASCGSDFHSPAESRCALGSLPPLPSGLTPVWQLLGPRIVA</sequence>
<evidence type="ECO:0000313" key="3">
    <source>
        <dbReference type="Proteomes" id="UP000664731"/>
    </source>
</evidence>
<dbReference type="InterPro" id="IPR003141">
    <property type="entry name" value="Pol/His_phosphatase_N"/>
</dbReference>
<dbReference type="Pfam" id="PF02811">
    <property type="entry name" value="PHP"/>
    <property type="match status" value="1"/>
</dbReference>
<dbReference type="PANTHER" id="PTHR42924">
    <property type="entry name" value="EXONUCLEASE"/>
    <property type="match status" value="1"/>
</dbReference>
<dbReference type="PANTHER" id="PTHR42924:SF3">
    <property type="entry name" value="POLYMERASE_HISTIDINOL PHOSPHATASE N-TERMINAL DOMAIN-CONTAINING PROTEIN"/>
    <property type="match status" value="1"/>
</dbReference>
<dbReference type="CDD" id="cd07438">
    <property type="entry name" value="PHP_HisPPase_AMP"/>
    <property type="match status" value="1"/>
</dbReference>